<dbReference type="SUPFAM" id="SSF50969">
    <property type="entry name" value="YVTN repeat-like/Quinoprotein amine dehydrogenase"/>
    <property type="match status" value="1"/>
</dbReference>
<feature type="region of interest" description="Disordered" evidence="1">
    <location>
        <begin position="1"/>
        <end position="46"/>
    </location>
</feature>
<organism evidence="3">
    <name type="scientific">Rhizochromulina marina</name>
    <dbReference type="NCBI Taxonomy" id="1034831"/>
    <lineage>
        <taxon>Eukaryota</taxon>
        <taxon>Sar</taxon>
        <taxon>Stramenopiles</taxon>
        <taxon>Ochrophyta</taxon>
        <taxon>Dictyochophyceae</taxon>
        <taxon>Rhizochromulinales</taxon>
        <taxon>Rhizochromulina</taxon>
    </lineage>
</organism>
<proteinExistence type="predicted"/>
<feature type="compositionally biased region" description="Basic residues" evidence="1">
    <location>
        <begin position="1"/>
        <end position="10"/>
    </location>
</feature>
<reference evidence="3" key="1">
    <citation type="submission" date="2021-01" db="EMBL/GenBank/DDBJ databases">
        <authorList>
            <person name="Corre E."/>
            <person name="Pelletier E."/>
            <person name="Niang G."/>
            <person name="Scheremetjew M."/>
            <person name="Finn R."/>
            <person name="Kale V."/>
            <person name="Holt S."/>
            <person name="Cochrane G."/>
            <person name="Meng A."/>
            <person name="Brown T."/>
            <person name="Cohen L."/>
        </authorList>
    </citation>
    <scope>NUCLEOTIDE SEQUENCE</scope>
    <source>
        <strain evidence="3">CCMP1243</strain>
    </source>
</reference>
<evidence type="ECO:0000256" key="1">
    <source>
        <dbReference type="SAM" id="MobiDB-lite"/>
    </source>
</evidence>
<feature type="transmembrane region" description="Helical" evidence="2">
    <location>
        <begin position="52"/>
        <end position="74"/>
    </location>
</feature>
<dbReference type="Pfam" id="PF05096">
    <property type="entry name" value="Glu_cyclase_2"/>
    <property type="match status" value="1"/>
</dbReference>
<sequence length="366" mass="39678">MGRRPRHRKALREGSTPGPGSRGPGAGAGAAGGVSSGLAEPPAAGSPKGMRVWSVAVLVGVAVASAALVLVVALQRSGVDVPETATAAGHVVVHGVPHSVLPQPDHPTNRGVQETIPAIRGNHKVIFESSFTPLGWSLVRKIPHDKTAFTQGFVFTEGRLLEGTGLLGHSALRELDPNTGKVLRNEPLPSNFFGEGTTVLPDGTLVQLTYTEGVAFVYNVSDLSLQRTVQYWTRSGQGWGIAYDDARKNLVVSDGSSWLCRWQVPSLNSRDCFEVKNRLGRPIIHINELEIVNGILFANIWYLEVVLRIDLDTGEVLGIYDLRSLNPHDGRTQGEDSFNGIAYNAKTRTFFVTGKNWPFMYELNLR</sequence>
<evidence type="ECO:0000256" key="2">
    <source>
        <dbReference type="SAM" id="Phobius"/>
    </source>
</evidence>
<dbReference type="GO" id="GO:0016603">
    <property type="term" value="F:glutaminyl-peptide cyclotransferase activity"/>
    <property type="evidence" value="ECO:0007669"/>
    <property type="project" value="InterPro"/>
</dbReference>
<keyword evidence="2" id="KW-1133">Transmembrane helix</keyword>
<evidence type="ECO:0000313" key="3">
    <source>
        <dbReference type="EMBL" id="CAD9691324.1"/>
    </source>
</evidence>
<accession>A0A7S2S6V4</accession>
<dbReference type="InterPro" id="IPR007788">
    <property type="entry name" value="QCT"/>
</dbReference>
<dbReference type="AlphaFoldDB" id="A0A7S2S6V4"/>
<feature type="compositionally biased region" description="Gly residues" evidence="1">
    <location>
        <begin position="20"/>
        <end position="35"/>
    </location>
</feature>
<keyword evidence="2" id="KW-0812">Transmembrane</keyword>
<gene>
    <name evidence="3" type="ORF">RMAR1173_LOCUS11745</name>
</gene>
<dbReference type="PANTHER" id="PTHR31270">
    <property type="entry name" value="GLUTAMINYL-PEPTIDE CYCLOTRANSFERASE"/>
    <property type="match status" value="1"/>
</dbReference>
<protein>
    <recommendedName>
        <fullName evidence="4">Glutaminyl-peptide cyclotransferase</fullName>
    </recommendedName>
</protein>
<dbReference type="InterPro" id="IPR011044">
    <property type="entry name" value="Quino_amine_DH_bsu"/>
</dbReference>
<evidence type="ECO:0008006" key="4">
    <source>
        <dbReference type="Google" id="ProtNLM"/>
    </source>
</evidence>
<name>A0A7S2S6V4_9STRA</name>
<dbReference type="EMBL" id="HBHJ01017733">
    <property type="protein sequence ID" value="CAD9691324.1"/>
    <property type="molecule type" value="Transcribed_RNA"/>
</dbReference>
<keyword evidence="2" id="KW-0472">Membrane</keyword>
<dbReference type="PANTHER" id="PTHR31270:SF1">
    <property type="entry name" value="GLUTAMINYL-PEPTIDE CYCLOTRANSFERASE"/>
    <property type="match status" value="1"/>
</dbReference>